<dbReference type="AlphaFoldDB" id="A0A848GAQ8"/>
<evidence type="ECO:0000259" key="4">
    <source>
        <dbReference type="PROSITE" id="PS01124"/>
    </source>
</evidence>
<dbReference type="PANTHER" id="PTHR46796">
    <property type="entry name" value="HTH-TYPE TRANSCRIPTIONAL ACTIVATOR RHAS-RELATED"/>
    <property type="match status" value="1"/>
</dbReference>
<dbReference type="Proteomes" id="UP000580043">
    <property type="component" value="Unassembled WGS sequence"/>
</dbReference>
<dbReference type="PANTHER" id="PTHR46796:SF12">
    <property type="entry name" value="HTH-TYPE DNA-BINDING TRANSCRIPTIONAL ACTIVATOR EUTR"/>
    <property type="match status" value="1"/>
</dbReference>
<accession>A0A848GAQ8</accession>
<evidence type="ECO:0000256" key="2">
    <source>
        <dbReference type="ARBA" id="ARBA00023125"/>
    </source>
</evidence>
<dbReference type="Pfam" id="PF14525">
    <property type="entry name" value="AraC_binding_2"/>
    <property type="match status" value="1"/>
</dbReference>
<keyword evidence="2" id="KW-0238">DNA-binding</keyword>
<dbReference type="SMART" id="SM00342">
    <property type="entry name" value="HTH_ARAC"/>
    <property type="match status" value="1"/>
</dbReference>
<sequence>MLRSTDLDQTRALVAGVFCDHRLDLVRREPLDYVHLHGQIGRIGFSVMSYGAEVDITPGPLKSFFLVQMPLEGHDLIRIGKDSLHSDANHASVHSPDDSLGMHWSKDCRKMVVRFDRDTLERHAQSMTGTPARPGGLKFQPVMDARQGAGQAWIRTARHVLDELRASPALLASPLICAQFEQLLMTTLLEWQPGSVSASLQRDTREVLPRHVRLVEDYIRAHPEQPISIEQLTELAGVSGRTLYSGFQKFRGVSPMRYLRDVRMERVRSDLLDPSQPRSVTELATRWGFFQLGRFATEYRKRYGECPGDTLRRAA</sequence>
<evidence type="ECO:0000313" key="5">
    <source>
        <dbReference type="EMBL" id="NML27965.1"/>
    </source>
</evidence>
<protein>
    <submittedName>
        <fullName evidence="5">AraC family transcriptional regulator</fullName>
    </submittedName>
</protein>
<dbReference type="InterPro" id="IPR009057">
    <property type="entry name" value="Homeodomain-like_sf"/>
</dbReference>
<keyword evidence="1" id="KW-0805">Transcription regulation</keyword>
<dbReference type="GO" id="GO:0003700">
    <property type="term" value="F:DNA-binding transcription factor activity"/>
    <property type="evidence" value="ECO:0007669"/>
    <property type="project" value="InterPro"/>
</dbReference>
<dbReference type="Gene3D" id="1.10.10.60">
    <property type="entry name" value="Homeodomain-like"/>
    <property type="match status" value="1"/>
</dbReference>
<dbReference type="EMBL" id="JABBGA010000020">
    <property type="protein sequence ID" value="NML27965.1"/>
    <property type="molecule type" value="Genomic_DNA"/>
</dbReference>
<dbReference type="InterPro" id="IPR035418">
    <property type="entry name" value="AraC-bd_2"/>
</dbReference>
<dbReference type="SUPFAM" id="SSF46689">
    <property type="entry name" value="Homeodomain-like"/>
    <property type="match status" value="1"/>
</dbReference>
<evidence type="ECO:0000313" key="6">
    <source>
        <dbReference type="Proteomes" id="UP000580043"/>
    </source>
</evidence>
<comment type="caution">
    <text evidence="5">The sequence shown here is derived from an EMBL/GenBank/DDBJ whole genome shotgun (WGS) entry which is preliminary data.</text>
</comment>
<dbReference type="InterPro" id="IPR050204">
    <property type="entry name" value="AraC_XylS_family_regulators"/>
</dbReference>
<proteinExistence type="predicted"/>
<evidence type="ECO:0000256" key="1">
    <source>
        <dbReference type="ARBA" id="ARBA00023015"/>
    </source>
</evidence>
<dbReference type="Pfam" id="PF12833">
    <property type="entry name" value="HTH_18"/>
    <property type="match status" value="1"/>
</dbReference>
<dbReference type="PROSITE" id="PS01124">
    <property type="entry name" value="HTH_ARAC_FAMILY_2"/>
    <property type="match status" value="1"/>
</dbReference>
<name>A0A848GAQ8_9RHOO</name>
<keyword evidence="3" id="KW-0804">Transcription</keyword>
<organism evidence="5 6">
    <name type="scientific">Zoogloea dura</name>
    <dbReference type="NCBI Taxonomy" id="2728840"/>
    <lineage>
        <taxon>Bacteria</taxon>
        <taxon>Pseudomonadati</taxon>
        <taxon>Pseudomonadota</taxon>
        <taxon>Betaproteobacteria</taxon>
        <taxon>Rhodocyclales</taxon>
        <taxon>Zoogloeaceae</taxon>
        <taxon>Zoogloea</taxon>
    </lineage>
</organism>
<evidence type="ECO:0000256" key="3">
    <source>
        <dbReference type="ARBA" id="ARBA00023163"/>
    </source>
</evidence>
<keyword evidence="6" id="KW-1185">Reference proteome</keyword>
<gene>
    <name evidence="5" type="ORF">HHL15_19580</name>
</gene>
<feature type="domain" description="HTH araC/xylS-type" evidence="4">
    <location>
        <begin position="213"/>
        <end position="313"/>
    </location>
</feature>
<dbReference type="InterPro" id="IPR018060">
    <property type="entry name" value="HTH_AraC"/>
</dbReference>
<reference evidence="5 6" key="1">
    <citation type="submission" date="2020-04" db="EMBL/GenBank/DDBJ databases">
        <title>Zoogloea sp. G-4-1-14 isolated from soil.</title>
        <authorList>
            <person name="Dahal R.H."/>
        </authorList>
    </citation>
    <scope>NUCLEOTIDE SEQUENCE [LARGE SCALE GENOMIC DNA]</scope>
    <source>
        <strain evidence="5 6">G-4-1-14</strain>
    </source>
</reference>
<dbReference type="GO" id="GO:0043565">
    <property type="term" value="F:sequence-specific DNA binding"/>
    <property type="evidence" value="ECO:0007669"/>
    <property type="project" value="InterPro"/>
</dbReference>